<feature type="compositionally biased region" description="Pro residues" evidence="1">
    <location>
        <begin position="1404"/>
        <end position="1414"/>
    </location>
</feature>
<dbReference type="SUPFAM" id="SSF49478">
    <property type="entry name" value="Cna protein B-type domain"/>
    <property type="match status" value="6"/>
</dbReference>
<evidence type="ECO:0000256" key="2">
    <source>
        <dbReference type="SAM" id="Phobius"/>
    </source>
</evidence>
<reference evidence="6 7" key="1">
    <citation type="submission" date="2016-12" db="EMBL/GenBank/DDBJ databases">
        <authorList>
            <person name="Gulvik C.A."/>
        </authorList>
    </citation>
    <scope>NUCLEOTIDE SEQUENCE [LARGE SCALE GENOMIC DNA]</scope>
    <source>
        <strain evidence="5 7">12-5202</strain>
        <strain evidence="4 6">12-5291</strain>
    </source>
</reference>
<feature type="region of interest" description="Disordered" evidence="1">
    <location>
        <begin position="1398"/>
        <end position="1427"/>
    </location>
</feature>
<protein>
    <recommendedName>
        <fullName evidence="3">CNA-B domain-containing protein</fullName>
    </recommendedName>
</protein>
<proteinExistence type="predicted"/>
<feature type="domain" description="CNA-B" evidence="3">
    <location>
        <begin position="1219"/>
        <end position="1308"/>
    </location>
</feature>
<organism evidence="4 6">
    <name type="scientific">Streptococcus azizii</name>
    <dbReference type="NCBI Taxonomy" id="1579424"/>
    <lineage>
        <taxon>Bacteria</taxon>
        <taxon>Bacillati</taxon>
        <taxon>Bacillota</taxon>
        <taxon>Bacilli</taxon>
        <taxon>Lactobacillales</taxon>
        <taxon>Streptococcaceae</taxon>
        <taxon>Streptococcus</taxon>
    </lineage>
</organism>
<evidence type="ECO:0000313" key="4">
    <source>
        <dbReference type="EMBL" id="ONK26478.1"/>
    </source>
</evidence>
<accession>A0AB36JNU8</accession>
<keyword evidence="2" id="KW-0812">Transmembrane</keyword>
<dbReference type="InterPro" id="IPR011050">
    <property type="entry name" value="Pectin_lyase_fold/virulence"/>
</dbReference>
<feature type="domain" description="CNA-B" evidence="3">
    <location>
        <begin position="1018"/>
        <end position="1101"/>
    </location>
</feature>
<dbReference type="Gene3D" id="2.60.40.1140">
    <property type="entry name" value="Collagen-binding surface protein Cna, B-type domain"/>
    <property type="match status" value="6"/>
</dbReference>
<keyword evidence="7" id="KW-1185">Reference proteome</keyword>
<keyword evidence="2" id="KW-1133">Transmembrane helix</keyword>
<evidence type="ECO:0000313" key="6">
    <source>
        <dbReference type="Proteomes" id="UP000188600"/>
    </source>
</evidence>
<evidence type="ECO:0000313" key="5">
    <source>
        <dbReference type="EMBL" id="ONK26497.1"/>
    </source>
</evidence>
<dbReference type="Proteomes" id="UP000188946">
    <property type="component" value="Unassembled WGS sequence"/>
</dbReference>
<sequence>MKNIKKWISLLATLLFCWIGWGFSVTHADTVVATEAELLAALSGGETEVKLSADLTITNPIVISNKQVRFGSADGTSKILTNGSGLQTLFSISNAASVSASNLIFDGDNQGRIFMVENGAKLTLTDVTIKNGTTQPFAPQMENGIDKQRYQGGAIYVANASVTAINTHFINNTTKSDTPVDAQAGSPHGGAVYITDHSNLLVRGGSFKHNLSGKKSSDLGAHGEGGAIKSESSTVVIEPTPEGTRTQFLNNNTYITSPEGGLQGGSIEATDSTLTITNADFIFDGAETTYPYRGGFSTGGFIKLEHSTGSIDNTTFKFHQLADGFGISGGAIASQNSDLEIRTSNFDASTGGAAKVIEAGGFITVYGSGSFKLFDSTMTGTGSSWQGPRLASYGGAIAFYNDARIPDAIIDNTTIRNVAADHLGGAIAISTPSMEGIRNGNYHAKDTARVQLTVNHSTVDNTRSYWWNTQGRGGAIYVGPSADESEKNTLLVTGTRLINGFANYGGAIYNDGGAVTVTDESTITADSLSAFNLGGYIYNNGYLKLDKVDMSRQTAVGPAAWHGNPHTTKSEELPGTGVYANKDVIVTPEAKLGTNDIRVLDKQSAVRLTGSLTRQLNISVSEKEKLDANDENSEAQHRYIGYTVATGIDNYIPTVEDAQRIHYQTKYNESDKTGIYSQAVSDYSDHVLPAKWDYVLNPDTKSIVLGQRGVLIYHTNHKDATITSGQPDSDNAGQQITQLYTFYESSPSIKSTPVELTAVEEKPTLANYQFKNWYQPSAKGFPIYEDNPSSIYHDFKEVTFTNRAGVTGEVTGILNPDIRNTLHVFAAYVGTIEVAGTKTWADNDNQDGKRPEKLVVKLLKTVGGQTTEAARTETSAKEDWKYSFTNLPQFENGQAITYSIDEELPAGYTKVVDGYNLTNIYSPEVTEVTGSKTWDDADNQDGKRPDSITVHLLANGQKVASQTVTATDNWTYRFTNLARYQAGKAIAYTIAEEAVPNYQTSLDGYNLTNHYSPEMVDITVHKKWEDGNNQDGKRPDKILVHLLANGERVDSQTIQADATGNWMTSFTNKPKYAKGQVIRYTVEEVAVDDYTTTVHDFTIINSYTPKEISYQVTKKWADRGDQDGKRPSSITVQLYKSVAGSEPVAIAGKTLTLTKADQTDDETWTGRFTQLPQFENGQEIQYSVREDEATLALLETAGYRATVEGQVITNSRTPEMIRITGSKVWEDANNQDGKRPSSIVLLVKDGQGQEVDRITVTPDEEGQWTFASKDLPKYANGQEIPYSLEELVPAEYGSKMIAEGSRYTITNSYTPKKISLKGSKVWNDGNNQDGIRPSSITVHLFANGVDTKKTAIASEATGWNYHFDDLDQYQDGKAIQYTVEEEAVAGYTTQIDGTLITNSHVPKGTPPASQPPVGEPTQPQAGQSAGTKKILPATNSTTSLGLIVLGLVLLVGLGVYWGRKDK</sequence>
<feature type="transmembrane region" description="Helical" evidence="2">
    <location>
        <begin position="1439"/>
        <end position="1458"/>
    </location>
</feature>
<feature type="domain" description="CNA-B" evidence="3">
    <location>
        <begin position="928"/>
        <end position="1009"/>
    </location>
</feature>
<gene>
    <name evidence="5" type="ORF">BVE84_09190</name>
    <name evidence="4" type="ORF">BVE86_07355</name>
</gene>
<dbReference type="EMBL" id="MSPR01000022">
    <property type="protein sequence ID" value="ONK26497.1"/>
    <property type="molecule type" value="Genomic_DNA"/>
</dbReference>
<dbReference type="Proteomes" id="UP000188600">
    <property type="component" value="Unassembled WGS sequence"/>
</dbReference>
<feature type="domain" description="CNA-B" evidence="3">
    <location>
        <begin position="834"/>
        <end position="919"/>
    </location>
</feature>
<dbReference type="CDD" id="cd00222">
    <property type="entry name" value="CollagenBindB"/>
    <property type="match status" value="6"/>
</dbReference>
<dbReference type="InterPro" id="IPR008454">
    <property type="entry name" value="Collagen-bd_Cna-like_B-typ_dom"/>
</dbReference>
<feature type="domain" description="CNA-B" evidence="3">
    <location>
        <begin position="1111"/>
        <end position="1211"/>
    </location>
</feature>
<keyword evidence="2" id="KW-0472">Membrane</keyword>
<dbReference type="NCBIfam" id="TIGR01167">
    <property type="entry name" value="LPXTG_anchor"/>
    <property type="match status" value="1"/>
</dbReference>
<evidence type="ECO:0000256" key="1">
    <source>
        <dbReference type="SAM" id="MobiDB-lite"/>
    </source>
</evidence>
<evidence type="ECO:0000259" key="3">
    <source>
        <dbReference type="Pfam" id="PF05738"/>
    </source>
</evidence>
<evidence type="ECO:0000313" key="7">
    <source>
        <dbReference type="Proteomes" id="UP000188946"/>
    </source>
</evidence>
<dbReference type="SUPFAM" id="SSF51126">
    <property type="entry name" value="Pectin lyase-like"/>
    <property type="match status" value="1"/>
</dbReference>
<dbReference type="EMBL" id="MSPT01000015">
    <property type="protein sequence ID" value="ONK26478.1"/>
    <property type="molecule type" value="Genomic_DNA"/>
</dbReference>
<dbReference type="RefSeq" id="WP_076996728.1">
    <property type="nucleotide sequence ID" value="NZ_MSPR01000022.1"/>
</dbReference>
<feature type="compositionally biased region" description="Polar residues" evidence="1">
    <location>
        <begin position="1417"/>
        <end position="1426"/>
    </location>
</feature>
<name>A0AB36JNU8_9STRE</name>
<comment type="caution">
    <text evidence="4">The sequence shown here is derived from an EMBL/GenBank/DDBJ whole genome shotgun (WGS) entry which is preliminary data.</text>
</comment>
<dbReference type="Pfam" id="PF05738">
    <property type="entry name" value="Cna_B"/>
    <property type="match status" value="6"/>
</dbReference>
<feature type="domain" description="CNA-B" evidence="3">
    <location>
        <begin position="1317"/>
        <end position="1399"/>
    </location>
</feature>